<dbReference type="RefSeq" id="XP_033658949.1">
    <property type="nucleotide sequence ID" value="XM_033799517.1"/>
</dbReference>
<accession>A0A6A6JXR9</accession>
<dbReference type="Proteomes" id="UP000800097">
    <property type="component" value="Unassembled WGS sequence"/>
</dbReference>
<organism evidence="1 2">
    <name type="scientific">Westerdykella ornata</name>
    <dbReference type="NCBI Taxonomy" id="318751"/>
    <lineage>
        <taxon>Eukaryota</taxon>
        <taxon>Fungi</taxon>
        <taxon>Dikarya</taxon>
        <taxon>Ascomycota</taxon>
        <taxon>Pezizomycotina</taxon>
        <taxon>Dothideomycetes</taxon>
        <taxon>Pleosporomycetidae</taxon>
        <taxon>Pleosporales</taxon>
        <taxon>Sporormiaceae</taxon>
        <taxon>Westerdykella</taxon>
    </lineage>
</organism>
<evidence type="ECO:0000313" key="1">
    <source>
        <dbReference type="EMBL" id="KAF2281412.1"/>
    </source>
</evidence>
<proteinExistence type="predicted"/>
<evidence type="ECO:0000313" key="2">
    <source>
        <dbReference type="Proteomes" id="UP000800097"/>
    </source>
</evidence>
<reference evidence="1" key="1">
    <citation type="journal article" date="2020" name="Stud. Mycol.">
        <title>101 Dothideomycetes genomes: a test case for predicting lifestyles and emergence of pathogens.</title>
        <authorList>
            <person name="Haridas S."/>
            <person name="Albert R."/>
            <person name="Binder M."/>
            <person name="Bloem J."/>
            <person name="Labutti K."/>
            <person name="Salamov A."/>
            <person name="Andreopoulos B."/>
            <person name="Baker S."/>
            <person name="Barry K."/>
            <person name="Bills G."/>
            <person name="Bluhm B."/>
            <person name="Cannon C."/>
            <person name="Castanera R."/>
            <person name="Culley D."/>
            <person name="Daum C."/>
            <person name="Ezra D."/>
            <person name="Gonzalez J."/>
            <person name="Henrissat B."/>
            <person name="Kuo A."/>
            <person name="Liang C."/>
            <person name="Lipzen A."/>
            <person name="Lutzoni F."/>
            <person name="Magnuson J."/>
            <person name="Mondo S."/>
            <person name="Nolan M."/>
            <person name="Ohm R."/>
            <person name="Pangilinan J."/>
            <person name="Park H.-J."/>
            <person name="Ramirez L."/>
            <person name="Alfaro M."/>
            <person name="Sun H."/>
            <person name="Tritt A."/>
            <person name="Yoshinaga Y."/>
            <person name="Zwiers L.-H."/>
            <person name="Turgeon B."/>
            <person name="Goodwin S."/>
            <person name="Spatafora J."/>
            <person name="Crous P."/>
            <person name="Grigoriev I."/>
        </authorList>
    </citation>
    <scope>NUCLEOTIDE SEQUENCE</scope>
    <source>
        <strain evidence="1">CBS 379.55</strain>
    </source>
</reference>
<protein>
    <submittedName>
        <fullName evidence="1">Uncharacterized protein</fullName>
    </submittedName>
</protein>
<dbReference type="GeneID" id="54552692"/>
<dbReference type="AlphaFoldDB" id="A0A6A6JXR9"/>
<dbReference type="EMBL" id="ML986484">
    <property type="protein sequence ID" value="KAF2281412.1"/>
    <property type="molecule type" value="Genomic_DNA"/>
</dbReference>
<gene>
    <name evidence="1" type="ORF">EI97DRAFT_438768</name>
</gene>
<keyword evidence="2" id="KW-1185">Reference proteome</keyword>
<name>A0A6A6JXR9_WESOR</name>
<sequence length="228" mass="25479">MCQALKIIFSCTHTATEVQGRLCNQSTQLLESRSVDAANRRPLDTSRSLCPEVSHMFATAHRTVHASEDCGNGSPFMSCVQRQSLDYVREGVLRLCEQKSRSAFARLARKHKRLLNLKSHLRQEPSASANDQAAYTTLAKLISDALQRYLMIFQNLNEACRRCGHVILVRNGIGEGPNLSIETLAELYGAPINLVIWEGLPHFEEVVLGAEKEIREAFPHRFPPAPAQ</sequence>